<sequence>MSLDKAFAVDSGARPQTATFPHTTGCQQIESATRKSKPEKDNPSIGTRDHANAPPQEKENYPKGAKLALLTIALGLSCFLVALDNTIISTAIPKITDAFNSLQDVGWYGSAYLLTTAGTQLLFGKLYTHFSIKWVYVASIALFEIGTLLCGAAPSSSIFILGRAVAGVGNAGIFSGALVIIANSVPLAKRPLYTGMIGGMGGIGCVTGPIIGGIITDKLSFRYCFYLSLPLGGIALSLVIFLLDIQHSSTRIVTPTNFFQRLLNFDPFGTLVFIPAITSLLLVLQWGGSKYFWTSAPILGLLITFIILMAIFTAIQIVAQDRATIPPRILLRRSIWSSSLFAFALGGAFIIVTFYLPIWFQVIHGDSAARSGVNTLPVVIALVAGSVVAGGLITLIGYYAPFMILASILTLVGTGILTSLHLSSTLANWMPFEILCGLGVGFGIQQPMLAAQTVLDLRDIPTGTALVMFSNTLGGALFVAIAQNVFTNTFISRLTATVPGISATLILSAGADSLKDAIPPQFLHAVLIAYNQSLSSVFIVAMSLAGLSFAGAFLVEWRSVKGRSIEGMIAA</sequence>
<dbReference type="InterPro" id="IPR036259">
    <property type="entry name" value="MFS_trans_sf"/>
</dbReference>
<dbReference type="GO" id="GO:0022857">
    <property type="term" value="F:transmembrane transporter activity"/>
    <property type="evidence" value="ECO:0007669"/>
    <property type="project" value="InterPro"/>
</dbReference>
<dbReference type="SUPFAM" id="SSF103473">
    <property type="entry name" value="MFS general substrate transporter"/>
    <property type="match status" value="1"/>
</dbReference>
<feature type="transmembrane region" description="Helical" evidence="6">
    <location>
        <begin position="463"/>
        <end position="482"/>
    </location>
</feature>
<feature type="transmembrane region" description="Helical" evidence="6">
    <location>
        <begin position="67"/>
        <end position="93"/>
    </location>
</feature>
<dbReference type="InterPro" id="IPR011701">
    <property type="entry name" value="MFS"/>
</dbReference>
<dbReference type="CDD" id="cd17502">
    <property type="entry name" value="MFS_Azr1_MDR_like"/>
    <property type="match status" value="1"/>
</dbReference>
<feature type="compositionally biased region" description="Polar residues" evidence="5">
    <location>
        <begin position="14"/>
        <end position="31"/>
    </location>
</feature>
<evidence type="ECO:0000313" key="8">
    <source>
        <dbReference type="EMBL" id="KAK7038431.1"/>
    </source>
</evidence>
<reference evidence="8 9" key="1">
    <citation type="journal article" date="2024" name="J Genomics">
        <title>Draft genome sequencing and assembly of Favolaschia claudopus CIRM-BRFM 2984 isolated from oak limbs.</title>
        <authorList>
            <person name="Navarro D."/>
            <person name="Drula E."/>
            <person name="Chaduli D."/>
            <person name="Cazenave R."/>
            <person name="Ahrendt S."/>
            <person name="Wang J."/>
            <person name="Lipzen A."/>
            <person name="Daum C."/>
            <person name="Barry K."/>
            <person name="Grigoriev I.V."/>
            <person name="Favel A."/>
            <person name="Rosso M.N."/>
            <person name="Martin F."/>
        </authorList>
    </citation>
    <scope>NUCLEOTIDE SEQUENCE [LARGE SCALE GENOMIC DNA]</scope>
    <source>
        <strain evidence="8 9">CIRM-BRFM 2984</strain>
    </source>
</reference>
<feature type="transmembrane region" description="Helical" evidence="6">
    <location>
        <begin position="298"/>
        <end position="319"/>
    </location>
</feature>
<dbReference type="Proteomes" id="UP001362999">
    <property type="component" value="Unassembled WGS sequence"/>
</dbReference>
<comment type="caution">
    <text evidence="8">The sequence shown here is derived from an EMBL/GenBank/DDBJ whole genome shotgun (WGS) entry which is preliminary data.</text>
</comment>
<feature type="transmembrane region" description="Helical" evidence="6">
    <location>
        <begin position="534"/>
        <end position="555"/>
    </location>
</feature>
<evidence type="ECO:0000256" key="6">
    <source>
        <dbReference type="SAM" id="Phobius"/>
    </source>
</evidence>
<keyword evidence="3 6" id="KW-1133">Transmembrane helix</keyword>
<keyword evidence="4 6" id="KW-0472">Membrane</keyword>
<dbReference type="PROSITE" id="PS50850">
    <property type="entry name" value="MFS"/>
    <property type="match status" value="1"/>
</dbReference>
<feature type="transmembrane region" description="Helical" evidence="6">
    <location>
        <begin position="340"/>
        <end position="363"/>
    </location>
</feature>
<feature type="domain" description="Major facilitator superfamily (MFS) profile" evidence="7">
    <location>
        <begin position="70"/>
        <end position="560"/>
    </location>
</feature>
<dbReference type="AlphaFoldDB" id="A0AAW0CHZ8"/>
<evidence type="ECO:0000256" key="4">
    <source>
        <dbReference type="ARBA" id="ARBA00023136"/>
    </source>
</evidence>
<keyword evidence="9" id="KW-1185">Reference proteome</keyword>
<feature type="transmembrane region" description="Helical" evidence="6">
    <location>
        <begin position="375"/>
        <end position="395"/>
    </location>
</feature>
<feature type="transmembrane region" description="Helical" evidence="6">
    <location>
        <begin position="402"/>
        <end position="422"/>
    </location>
</feature>
<organism evidence="8 9">
    <name type="scientific">Favolaschia claudopus</name>
    <dbReference type="NCBI Taxonomy" id="2862362"/>
    <lineage>
        <taxon>Eukaryota</taxon>
        <taxon>Fungi</taxon>
        <taxon>Dikarya</taxon>
        <taxon>Basidiomycota</taxon>
        <taxon>Agaricomycotina</taxon>
        <taxon>Agaricomycetes</taxon>
        <taxon>Agaricomycetidae</taxon>
        <taxon>Agaricales</taxon>
        <taxon>Marasmiineae</taxon>
        <taxon>Mycenaceae</taxon>
        <taxon>Favolaschia</taxon>
    </lineage>
</organism>
<feature type="transmembrane region" description="Helical" evidence="6">
    <location>
        <begin position="135"/>
        <end position="154"/>
    </location>
</feature>
<evidence type="ECO:0000256" key="2">
    <source>
        <dbReference type="ARBA" id="ARBA00022692"/>
    </source>
</evidence>
<dbReference type="EMBL" id="JAWWNJ010000017">
    <property type="protein sequence ID" value="KAK7038431.1"/>
    <property type="molecule type" value="Genomic_DNA"/>
</dbReference>
<evidence type="ECO:0000256" key="1">
    <source>
        <dbReference type="ARBA" id="ARBA00004141"/>
    </source>
</evidence>
<evidence type="ECO:0000256" key="5">
    <source>
        <dbReference type="SAM" id="MobiDB-lite"/>
    </source>
</evidence>
<keyword evidence="2 6" id="KW-0812">Transmembrane</keyword>
<proteinExistence type="predicted"/>
<accession>A0AAW0CHZ8</accession>
<dbReference type="PRINTS" id="PR01036">
    <property type="entry name" value="TCRTETB"/>
</dbReference>
<evidence type="ECO:0000256" key="3">
    <source>
        <dbReference type="ARBA" id="ARBA00022989"/>
    </source>
</evidence>
<dbReference type="Gene3D" id="1.20.1250.20">
    <property type="entry name" value="MFS general substrate transporter like domains"/>
    <property type="match status" value="1"/>
</dbReference>
<feature type="transmembrane region" description="Helical" evidence="6">
    <location>
        <begin position="227"/>
        <end position="245"/>
    </location>
</feature>
<dbReference type="InterPro" id="IPR020846">
    <property type="entry name" value="MFS_dom"/>
</dbReference>
<feature type="transmembrane region" description="Helical" evidence="6">
    <location>
        <begin position="494"/>
        <end position="514"/>
    </location>
</feature>
<feature type="compositionally biased region" description="Basic and acidic residues" evidence="5">
    <location>
        <begin position="32"/>
        <end position="60"/>
    </location>
</feature>
<dbReference type="GO" id="GO:0005886">
    <property type="term" value="C:plasma membrane"/>
    <property type="evidence" value="ECO:0007669"/>
    <property type="project" value="TreeGrafter"/>
</dbReference>
<dbReference type="PANTHER" id="PTHR23501:SF199">
    <property type="entry name" value="MFS EFFLUX TRANSPORTER INPD-RELATED"/>
    <property type="match status" value="1"/>
</dbReference>
<gene>
    <name evidence="8" type="ORF">R3P38DRAFT_3182515</name>
</gene>
<evidence type="ECO:0000259" key="7">
    <source>
        <dbReference type="PROSITE" id="PS50850"/>
    </source>
</evidence>
<feature type="transmembrane region" description="Helical" evidence="6">
    <location>
        <begin position="160"/>
        <end position="181"/>
    </location>
</feature>
<name>A0AAW0CHZ8_9AGAR</name>
<protein>
    <submittedName>
        <fullName evidence="8">DHA14-like major facilitator</fullName>
    </submittedName>
</protein>
<dbReference type="FunFam" id="1.20.1250.20:FF:000196">
    <property type="entry name" value="MFS toxin efflux pump (AflT)"/>
    <property type="match status" value="1"/>
</dbReference>
<dbReference type="PANTHER" id="PTHR23501">
    <property type="entry name" value="MAJOR FACILITATOR SUPERFAMILY"/>
    <property type="match status" value="1"/>
</dbReference>
<feature type="transmembrane region" description="Helical" evidence="6">
    <location>
        <begin position="105"/>
        <end position="123"/>
    </location>
</feature>
<feature type="region of interest" description="Disordered" evidence="5">
    <location>
        <begin position="1"/>
        <end position="60"/>
    </location>
</feature>
<evidence type="ECO:0000313" key="9">
    <source>
        <dbReference type="Proteomes" id="UP001362999"/>
    </source>
</evidence>
<comment type="subcellular location">
    <subcellularLocation>
        <location evidence="1">Membrane</location>
        <topology evidence="1">Multi-pass membrane protein</topology>
    </subcellularLocation>
</comment>
<dbReference type="Pfam" id="PF07690">
    <property type="entry name" value="MFS_1"/>
    <property type="match status" value="1"/>
</dbReference>
<feature type="transmembrane region" description="Helical" evidence="6">
    <location>
        <begin position="265"/>
        <end position="286"/>
    </location>
</feature>
<feature type="transmembrane region" description="Helical" evidence="6">
    <location>
        <begin position="193"/>
        <end position="215"/>
    </location>
</feature>